<dbReference type="InterPro" id="IPR050570">
    <property type="entry name" value="Cell_wall_metabolism_enzyme"/>
</dbReference>
<name>A0A2S6FER6_9PSED</name>
<keyword evidence="1" id="KW-0732">Signal</keyword>
<reference evidence="4" key="1">
    <citation type="submission" date="2017-06" db="EMBL/GenBank/DDBJ databases">
        <authorList>
            <person name="Furmanczyk E.M."/>
        </authorList>
    </citation>
    <scope>NUCLEOTIDE SEQUENCE [LARGE SCALE GENOMIC DNA]</scope>
    <source>
        <strain evidence="4">AP3_16</strain>
    </source>
</reference>
<keyword evidence="4" id="KW-1185">Reference proteome</keyword>
<evidence type="ECO:0000313" key="4">
    <source>
        <dbReference type="Proteomes" id="UP000238541"/>
    </source>
</evidence>
<evidence type="ECO:0000313" key="3">
    <source>
        <dbReference type="EMBL" id="PPK35918.1"/>
    </source>
</evidence>
<protein>
    <submittedName>
        <fullName evidence="3">Peptidase M23</fullName>
    </submittedName>
</protein>
<dbReference type="EMBL" id="NIRS01000008">
    <property type="protein sequence ID" value="PPK35918.1"/>
    <property type="molecule type" value="Genomic_DNA"/>
</dbReference>
<dbReference type="InterPro" id="IPR016047">
    <property type="entry name" value="M23ase_b-sheet_dom"/>
</dbReference>
<dbReference type="PANTHER" id="PTHR21666">
    <property type="entry name" value="PEPTIDASE-RELATED"/>
    <property type="match status" value="1"/>
</dbReference>
<dbReference type="Proteomes" id="UP000238541">
    <property type="component" value="Unassembled WGS sequence"/>
</dbReference>
<dbReference type="Pfam" id="PF01551">
    <property type="entry name" value="Peptidase_M23"/>
    <property type="match status" value="1"/>
</dbReference>
<dbReference type="CDD" id="cd12797">
    <property type="entry name" value="M23_peptidase"/>
    <property type="match status" value="1"/>
</dbReference>
<accession>A0A2S6FER6</accession>
<feature type="domain" description="M23ase beta-sheet core" evidence="2">
    <location>
        <begin position="145"/>
        <end position="241"/>
    </location>
</feature>
<dbReference type="RefSeq" id="WP_104451256.1">
    <property type="nucleotide sequence ID" value="NZ_NIRS01000008.1"/>
</dbReference>
<comment type="caution">
    <text evidence="3">The sequence shown here is derived from an EMBL/GenBank/DDBJ whole genome shotgun (WGS) entry which is preliminary data.</text>
</comment>
<gene>
    <name evidence="3" type="ORF">CD175_27405</name>
</gene>
<dbReference type="SUPFAM" id="SSF51261">
    <property type="entry name" value="Duplicated hybrid motif"/>
    <property type="match status" value="1"/>
</dbReference>
<dbReference type="AlphaFoldDB" id="A0A2S6FER6"/>
<sequence>MGVLWWVRLIRWSIVLFGGWILVLNVSPVCAAPLFQQYIADSDDFVDTDSNYELSDNSSGYYSNAQELELARIESRLERSGWVSRGIIQLAPEKKMAGKRPVGVPVDELDRMLRVVPNGTPLLEYRRISSTFGQRLHPVQKKIRAHNGIDFSVRIGTPVHSTANGIVITAARSSSSGYGKYVVIRHAQGFTTLYAHLNEVEVLPGEFVSKGDLIGKSGNTGKSTGPHLHYEVKYLDKMLDPQRFVEWSSENYLAIFSLETDVPWNVLRKKSTSLSVVEQERRPATNI</sequence>
<dbReference type="GO" id="GO:0004222">
    <property type="term" value="F:metalloendopeptidase activity"/>
    <property type="evidence" value="ECO:0007669"/>
    <property type="project" value="TreeGrafter"/>
</dbReference>
<organism evidence="3 4">
    <name type="scientific">Pseudomonas laurylsulfatiphila</name>
    <dbReference type="NCBI Taxonomy" id="2011015"/>
    <lineage>
        <taxon>Bacteria</taxon>
        <taxon>Pseudomonadati</taxon>
        <taxon>Pseudomonadota</taxon>
        <taxon>Gammaproteobacteria</taxon>
        <taxon>Pseudomonadales</taxon>
        <taxon>Pseudomonadaceae</taxon>
        <taxon>Pseudomonas</taxon>
    </lineage>
</organism>
<evidence type="ECO:0000256" key="1">
    <source>
        <dbReference type="ARBA" id="ARBA00022729"/>
    </source>
</evidence>
<dbReference type="FunFam" id="2.70.70.10:FF:000006">
    <property type="entry name" value="M23 family peptidase"/>
    <property type="match status" value="1"/>
</dbReference>
<dbReference type="PANTHER" id="PTHR21666:SF289">
    <property type="entry name" value="L-ALA--D-GLU ENDOPEPTIDASE"/>
    <property type="match status" value="1"/>
</dbReference>
<proteinExistence type="predicted"/>
<evidence type="ECO:0000259" key="2">
    <source>
        <dbReference type="Pfam" id="PF01551"/>
    </source>
</evidence>
<dbReference type="InterPro" id="IPR011055">
    <property type="entry name" value="Dup_hybrid_motif"/>
</dbReference>
<dbReference type="Gene3D" id="2.70.70.10">
    <property type="entry name" value="Glucose Permease (Domain IIA)"/>
    <property type="match status" value="1"/>
</dbReference>